<evidence type="ECO:0008006" key="3">
    <source>
        <dbReference type="Google" id="ProtNLM"/>
    </source>
</evidence>
<name>A0A146GC70_TERSA</name>
<dbReference type="InParanoid" id="A0A146GC70"/>
<reference evidence="2" key="1">
    <citation type="journal article" date="2017" name="Genome Announc.">
        <title>Draft Genome Sequence of Terrimicrobium sacchariphilum NM-5T, a Facultative Anaerobic Soil Bacterium of the Class Spartobacteria.</title>
        <authorList>
            <person name="Qiu Y.L."/>
            <person name="Tourlousse D.M."/>
            <person name="Matsuura N."/>
            <person name="Ohashi A."/>
            <person name="Sekiguchi Y."/>
        </authorList>
    </citation>
    <scope>NUCLEOTIDE SEQUENCE [LARGE SCALE GENOMIC DNA]</scope>
    <source>
        <strain evidence="2">NM-5</strain>
    </source>
</reference>
<protein>
    <recommendedName>
        <fullName evidence="3">Polyketide cyclase / dehydrase and lipid transport</fullName>
    </recommendedName>
</protein>
<dbReference type="OrthoDB" id="7554712at2"/>
<evidence type="ECO:0000313" key="2">
    <source>
        <dbReference type="Proteomes" id="UP000076023"/>
    </source>
</evidence>
<dbReference type="RefSeq" id="WP_075080369.1">
    <property type="nucleotide sequence ID" value="NZ_BDCO01000002.1"/>
</dbReference>
<keyword evidence="2" id="KW-1185">Reference proteome</keyword>
<evidence type="ECO:0000313" key="1">
    <source>
        <dbReference type="EMBL" id="GAT34762.1"/>
    </source>
</evidence>
<dbReference type="AlphaFoldDB" id="A0A146GC70"/>
<sequence length="174" mass="19403">METETLSESSYTSVINAPIEKIDLADWLFSLPDAEYQRCSPAHIAAGTSRTEDGKRMSLNVECIGGSIVVQHYVEDIAEPHHCRVISLSDVFSPNGRTKVKVTWELSVKKIDTETCEFTNHVHGDATPEFHAFLDSHGLPYESAQQARQLASAAHNRIETPLFAKSIENHALRR</sequence>
<accession>A0A146GC70</accession>
<organism evidence="1 2">
    <name type="scientific">Terrimicrobium sacchariphilum</name>
    <dbReference type="NCBI Taxonomy" id="690879"/>
    <lineage>
        <taxon>Bacteria</taxon>
        <taxon>Pseudomonadati</taxon>
        <taxon>Verrucomicrobiota</taxon>
        <taxon>Terrimicrobiia</taxon>
        <taxon>Terrimicrobiales</taxon>
        <taxon>Terrimicrobiaceae</taxon>
        <taxon>Terrimicrobium</taxon>
    </lineage>
</organism>
<proteinExistence type="predicted"/>
<comment type="caution">
    <text evidence="1">The sequence shown here is derived from an EMBL/GenBank/DDBJ whole genome shotgun (WGS) entry which is preliminary data.</text>
</comment>
<dbReference type="EMBL" id="BDCO01000002">
    <property type="protein sequence ID" value="GAT34762.1"/>
    <property type="molecule type" value="Genomic_DNA"/>
</dbReference>
<gene>
    <name evidence="1" type="ORF">TSACC_23196</name>
</gene>
<dbReference type="Proteomes" id="UP000076023">
    <property type="component" value="Unassembled WGS sequence"/>
</dbReference>